<evidence type="ECO:0000313" key="2">
    <source>
        <dbReference type="Proteomes" id="UP000503117"/>
    </source>
</evidence>
<dbReference type="RefSeq" id="WP_169112738.1">
    <property type="nucleotide sequence ID" value="NZ_CP051684.1"/>
</dbReference>
<gene>
    <name evidence="1" type="ORF">HH213_14930</name>
</gene>
<dbReference type="Proteomes" id="UP000503117">
    <property type="component" value="Chromosome"/>
</dbReference>
<accession>A0ABX6MAA1</accession>
<organism evidence="1 2">
    <name type="scientific">Duganella dendranthematis</name>
    <dbReference type="NCBI Taxonomy" id="2728021"/>
    <lineage>
        <taxon>Bacteria</taxon>
        <taxon>Pseudomonadati</taxon>
        <taxon>Pseudomonadota</taxon>
        <taxon>Betaproteobacteria</taxon>
        <taxon>Burkholderiales</taxon>
        <taxon>Oxalobacteraceae</taxon>
        <taxon>Telluria group</taxon>
        <taxon>Duganella</taxon>
    </lineage>
</organism>
<dbReference type="EMBL" id="CP051684">
    <property type="protein sequence ID" value="QJD91252.1"/>
    <property type="molecule type" value="Genomic_DNA"/>
</dbReference>
<keyword evidence="2" id="KW-1185">Reference proteome</keyword>
<evidence type="ECO:0000313" key="1">
    <source>
        <dbReference type="EMBL" id="QJD91252.1"/>
    </source>
</evidence>
<name>A0ABX6MAA1_9BURK</name>
<proteinExistence type="predicted"/>
<sequence length="316" mass="35442">MHSTQPMGFTLFHAMADIQAKTTYRSWPEIEAMLTAPHASALSHKSNLPLFSPWAYKDVADPTVVKGNDADGKPLKFFSRTHVRRIKENLVEMTMLVLDYDGGSPLDQLIKIFSKWEHVGYTTLNHREEGKDKARIVLPLATSMSVADFEQLAEVIKAWATDLGADPSTADIGRMFILPAVREEHRHLAQSWHHKGPFLDWRMFRDMPTPVVVPKIAAVNPFNRQGRLRKLLPGGVIETANGHIAVRDITRKISNVRCPFHTDPEPSEFVNITARGTPFLVCKRCGTVYMERAKSDGIVDGIAQILAKKKQREGGV</sequence>
<protein>
    <submittedName>
        <fullName evidence="1">Uncharacterized protein</fullName>
    </submittedName>
</protein>
<reference evidence="1 2" key="1">
    <citation type="submission" date="2020-04" db="EMBL/GenBank/DDBJ databases">
        <title>Genome sequencing of novel species.</title>
        <authorList>
            <person name="Heo J."/>
            <person name="Kim S.-J."/>
            <person name="Kim J.-S."/>
            <person name="Hong S.-B."/>
            <person name="Kwon S.-W."/>
        </authorList>
    </citation>
    <scope>NUCLEOTIDE SEQUENCE [LARGE SCALE GENOMIC DNA]</scope>
    <source>
        <strain evidence="1 2">AF9R3</strain>
    </source>
</reference>